<accession>A0ABQ9G2C8</accession>
<sequence length="164" mass="18892">MATGDEVLDQLAAQVLELDAIIEQKHNQRSADIDDDDDERFRKDTDTEAFVRSMKNRNTERKTQSDIKIFIDFLKSIDEWRSPELIDPAQLANHIAMFFYERQEKFKHSRDVLSAKMKNLKTQGKGNRPNAADPLNKEEVSILYEKGALGLGRYNFKGSILMQA</sequence>
<proteinExistence type="predicted"/>
<dbReference type="InterPro" id="IPR042838">
    <property type="entry name" value="KIAA1958"/>
</dbReference>
<evidence type="ECO:0000313" key="1">
    <source>
        <dbReference type="EMBL" id="KAJ8322125.1"/>
    </source>
</evidence>
<gene>
    <name evidence="1" type="ORF">KUTeg_000596</name>
</gene>
<comment type="caution">
    <text evidence="1">The sequence shown here is derived from an EMBL/GenBank/DDBJ whole genome shotgun (WGS) entry which is preliminary data.</text>
</comment>
<evidence type="ECO:0000313" key="2">
    <source>
        <dbReference type="Proteomes" id="UP001217089"/>
    </source>
</evidence>
<keyword evidence="2" id="KW-1185">Reference proteome</keyword>
<dbReference type="PANTHER" id="PTHR46963">
    <property type="entry name" value="SIMILAR TO RIKEN CDNA E130308A19"/>
    <property type="match status" value="1"/>
</dbReference>
<name>A0ABQ9G2C8_TEGGR</name>
<dbReference type="EMBL" id="JARBDR010000018">
    <property type="protein sequence ID" value="KAJ8322125.1"/>
    <property type="molecule type" value="Genomic_DNA"/>
</dbReference>
<dbReference type="PANTHER" id="PTHR46963:SF2">
    <property type="match status" value="1"/>
</dbReference>
<organism evidence="1 2">
    <name type="scientific">Tegillarca granosa</name>
    <name type="common">Malaysian cockle</name>
    <name type="synonym">Anadara granosa</name>
    <dbReference type="NCBI Taxonomy" id="220873"/>
    <lineage>
        <taxon>Eukaryota</taxon>
        <taxon>Metazoa</taxon>
        <taxon>Spiralia</taxon>
        <taxon>Lophotrochozoa</taxon>
        <taxon>Mollusca</taxon>
        <taxon>Bivalvia</taxon>
        <taxon>Autobranchia</taxon>
        <taxon>Pteriomorphia</taxon>
        <taxon>Arcoida</taxon>
        <taxon>Arcoidea</taxon>
        <taxon>Arcidae</taxon>
        <taxon>Tegillarca</taxon>
    </lineage>
</organism>
<protein>
    <submittedName>
        <fullName evidence="1">Uncharacterized protein</fullName>
    </submittedName>
</protein>
<reference evidence="1 2" key="1">
    <citation type="submission" date="2022-12" db="EMBL/GenBank/DDBJ databases">
        <title>Chromosome-level genome of Tegillarca granosa.</title>
        <authorList>
            <person name="Kim J."/>
        </authorList>
    </citation>
    <scope>NUCLEOTIDE SEQUENCE [LARGE SCALE GENOMIC DNA]</scope>
    <source>
        <strain evidence="1">Teg-2019</strain>
        <tissue evidence="1">Adductor muscle</tissue>
    </source>
</reference>
<dbReference type="Proteomes" id="UP001217089">
    <property type="component" value="Unassembled WGS sequence"/>
</dbReference>